<dbReference type="SUPFAM" id="SSF52540">
    <property type="entry name" value="P-loop containing nucleoside triphosphate hydrolases"/>
    <property type="match status" value="2"/>
</dbReference>
<evidence type="ECO:0000256" key="1">
    <source>
        <dbReference type="ARBA" id="ARBA00005417"/>
    </source>
</evidence>
<reference evidence="6 7" key="1">
    <citation type="submission" date="2023-01" db="EMBL/GenBank/DDBJ databases">
        <title>Complete genome sequence of Muricauda aquimarina strain IFOP_LL357.</title>
        <authorList>
            <person name="Gajardo G."/>
            <person name="Ueki S."/>
            <person name="Maruyama F."/>
        </authorList>
    </citation>
    <scope>NUCLEOTIDE SEQUENCE [LARGE SCALE GENOMIC DNA]</scope>
    <source>
        <strain evidence="6 7">IFOP_LL357</strain>
    </source>
</reference>
<sequence>MKLHRSYTILTQNNSNTKQLVQNLLKNDPIDGLLELQNLKGLLFSKSEIDRYMDEEERHDIKILTKDSEQPLKTMSSGEQKKALLTYLLQKDPDFLILINPFDNLDTDTQAKLKEELVNISSNKILVQLVSRLDDILPNTSDFFKLDGNTLHHYCSSDEFWTQNKMEPIPFNGTIPPSLSQVKIDHKELVSFKKVSVSFNGRQVLNNIDWTINKGEFWQLKGPNGSGKSTLLSMITGDSHKGYGQDLTIFGLQKGKGESVWDLKQNIGYYTPAITNTFRGYHSLENMIISGLHDSIGLYVQPTDREKNLAEQWLQLLNLETRKNEYFKDLTIGESRLLMMARAMIKHPPLLILDEPTAGLDDKSANLFVALVNKVAKESDTAIVFVSHREEPQLHPEHIFELQPSEMGSMGKPSQKIHK</sequence>
<feature type="domain" description="ABC transporter" evidence="5">
    <location>
        <begin position="190"/>
        <end position="419"/>
    </location>
</feature>
<dbReference type="GO" id="GO:0005524">
    <property type="term" value="F:ATP binding"/>
    <property type="evidence" value="ECO:0007669"/>
    <property type="project" value="UniProtKB-KW"/>
</dbReference>
<dbReference type="InterPro" id="IPR003593">
    <property type="entry name" value="AAA+_ATPase"/>
</dbReference>
<gene>
    <name evidence="6" type="ORF">MACH07_18620</name>
</gene>
<dbReference type="InterPro" id="IPR003439">
    <property type="entry name" value="ABC_transporter-like_ATP-bd"/>
</dbReference>
<keyword evidence="2" id="KW-0813">Transport</keyword>
<dbReference type="RefSeq" id="WP_338193388.1">
    <property type="nucleotide sequence ID" value="NZ_AP027268.1"/>
</dbReference>
<dbReference type="EMBL" id="AP027268">
    <property type="protein sequence ID" value="BDW93030.1"/>
    <property type="molecule type" value="Genomic_DNA"/>
</dbReference>
<evidence type="ECO:0000259" key="5">
    <source>
        <dbReference type="PROSITE" id="PS50893"/>
    </source>
</evidence>
<dbReference type="PROSITE" id="PS50893">
    <property type="entry name" value="ABC_TRANSPORTER_2"/>
    <property type="match status" value="1"/>
</dbReference>
<dbReference type="PANTHER" id="PTHR42734:SF17">
    <property type="entry name" value="METAL TRANSPORT SYSTEM ATP-BINDING PROTEIN TM_0124-RELATED"/>
    <property type="match status" value="1"/>
</dbReference>
<name>A0AA48HJW1_9FLAO</name>
<evidence type="ECO:0000256" key="3">
    <source>
        <dbReference type="ARBA" id="ARBA00022741"/>
    </source>
</evidence>
<dbReference type="InterPro" id="IPR027417">
    <property type="entry name" value="P-loop_NTPase"/>
</dbReference>
<dbReference type="GO" id="GO:0016887">
    <property type="term" value="F:ATP hydrolysis activity"/>
    <property type="evidence" value="ECO:0007669"/>
    <property type="project" value="InterPro"/>
</dbReference>
<dbReference type="InterPro" id="IPR050153">
    <property type="entry name" value="Metal_Ion_Import_ABC"/>
</dbReference>
<dbReference type="AlphaFoldDB" id="A0AA48HJW1"/>
<dbReference type="PANTHER" id="PTHR42734">
    <property type="entry name" value="METAL TRANSPORT SYSTEM ATP-BINDING PROTEIN TM_0124-RELATED"/>
    <property type="match status" value="1"/>
</dbReference>
<dbReference type="SMART" id="SM00382">
    <property type="entry name" value="AAA"/>
    <property type="match status" value="1"/>
</dbReference>
<evidence type="ECO:0000256" key="2">
    <source>
        <dbReference type="ARBA" id="ARBA00022448"/>
    </source>
</evidence>
<evidence type="ECO:0000313" key="7">
    <source>
        <dbReference type="Proteomes" id="UP001330184"/>
    </source>
</evidence>
<accession>A0AA48HJW1</accession>
<keyword evidence="4" id="KW-0067">ATP-binding</keyword>
<evidence type="ECO:0000256" key="4">
    <source>
        <dbReference type="ARBA" id="ARBA00022840"/>
    </source>
</evidence>
<evidence type="ECO:0000313" key="6">
    <source>
        <dbReference type="EMBL" id="BDW93030.1"/>
    </source>
</evidence>
<keyword evidence="3" id="KW-0547">Nucleotide-binding</keyword>
<protein>
    <recommendedName>
        <fullName evidence="5">ABC transporter domain-containing protein</fullName>
    </recommendedName>
</protein>
<keyword evidence="7" id="KW-1185">Reference proteome</keyword>
<dbReference type="Gene3D" id="3.40.50.300">
    <property type="entry name" value="P-loop containing nucleotide triphosphate hydrolases"/>
    <property type="match status" value="2"/>
</dbReference>
<dbReference type="Pfam" id="PF00005">
    <property type="entry name" value="ABC_tran"/>
    <property type="match status" value="1"/>
</dbReference>
<organism evidence="6 7">
    <name type="scientific">Flagellimonas marinaquae</name>
    <dbReference type="NCBI Taxonomy" id="254955"/>
    <lineage>
        <taxon>Bacteria</taxon>
        <taxon>Pseudomonadati</taxon>
        <taxon>Bacteroidota</taxon>
        <taxon>Flavobacteriia</taxon>
        <taxon>Flavobacteriales</taxon>
        <taxon>Flavobacteriaceae</taxon>
        <taxon>Flagellimonas</taxon>
    </lineage>
</organism>
<comment type="similarity">
    <text evidence="1">Belongs to the ABC transporter superfamily.</text>
</comment>
<proteinExistence type="inferred from homology"/>
<dbReference type="Proteomes" id="UP001330184">
    <property type="component" value="Chromosome"/>
</dbReference>